<organism evidence="4">
    <name type="scientific">Nippostrongylus brasiliensis</name>
    <name type="common">Rat hookworm</name>
    <dbReference type="NCBI Taxonomy" id="27835"/>
    <lineage>
        <taxon>Eukaryota</taxon>
        <taxon>Metazoa</taxon>
        <taxon>Ecdysozoa</taxon>
        <taxon>Nematoda</taxon>
        <taxon>Chromadorea</taxon>
        <taxon>Rhabditida</taxon>
        <taxon>Rhabditina</taxon>
        <taxon>Rhabditomorpha</taxon>
        <taxon>Strongyloidea</taxon>
        <taxon>Heligmosomidae</taxon>
        <taxon>Nippostrongylus</taxon>
    </lineage>
</organism>
<evidence type="ECO:0000313" key="4">
    <source>
        <dbReference type="WBParaSite" id="NBR_0001218101-mRNA-1"/>
    </source>
</evidence>
<dbReference type="OMA" id="TTCFAFK"/>
<dbReference type="Pfam" id="PF04155">
    <property type="entry name" value="Ground-like"/>
    <property type="match status" value="1"/>
</dbReference>
<accession>A0A0N4Y7N8</accession>
<dbReference type="Proteomes" id="UP000271162">
    <property type="component" value="Unassembled WGS sequence"/>
</dbReference>
<dbReference type="AlphaFoldDB" id="A0A0N4Y7N8"/>
<evidence type="ECO:0000313" key="3">
    <source>
        <dbReference type="Proteomes" id="UP000271162"/>
    </source>
</evidence>
<proteinExistence type="predicted"/>
<gene>
    <name evidence="2" type="ORF">NBR_LOCUS12182</name>
</gene>
<evidence type="ECO:0000313" key="2">
    <source>
        <dbReference type="EMBL" id="VDL75771.1"/>
    </source>
</evidence>
<name>A0A0N4Y7N8_NIPBR</name>
<dbReference type="EMBL" id="UYSL01020690">
    <property type="protein sequence ID" value="VDL75771.1"/>
    <property type="molecule type" value="Genomic_DNA"/>
</dbReference>
<evidence type="ECO:0000259" key="1">
    <source>
        <dbReference type="Pfam" id="PF04155"/>
    </source>
</evidence>
<dbReference type="WBParaSite" id="NBR_0001218101-mRNA-1">
    <property type="protein sequence ID" value="NBR_0001218101-mRNA-1"/>
    <property type="gene ID" value="NBR_0001218101"/>
</dbReference>
<keyword evidence="3" id="KW-1185">Reference proteome</keyword>
<sequence length="183" mass="19525">MFFGGGGGGCGCSAPPPPCACTPPPQPVCPVQPACPQYAPPPPPQYPPQPPPVFIGPPAGYALPAKRAKTHRTAHGVKTEIQSPDDVYLIETAGQRRVRRDTEAVFDPKCNSEILKDIILQNMSSSTATAKRQIQEAATEKVGGRIDVVCSSGTFSYIVNTELYCETEKDGITCFAFRQSSSN</sequence>
<dbReference type="InterPro" id="IPR007284">
    <property type="entry name" value="Ground-like_dom"/>
</dbReference>
<reference evidence="2 3" key="2">
    <citation type="submission" date="2018-11" db="EMBL/GenBank/DDBJ databases">
        <authorList>
            <consortium name="Pathogen Informatics"/>
        </authorList>
    </citation>
    <scope>NUCLEOTIDE SEQUENCE [LARGE SCALE GENOMIC DNA]</scope>
</reference>
<protein>
    <submittedName>
        <fullName evidence="4">Ground-like domain-containing protein</fullName>
    </submittedName>
</protein>
<reference evidence="4" key="1">
    <citation type="submission" date="2017-02" db="UniProtKB">
        <authorList>
            <consortium name="WormBaseParasite"/>
        </authorList>
    </citation>
    <scope>IDENTIFICATION</scope>
</reference>
<dbReference type="STRING" id="27835.A0A0N4Y7N8"/>
<feature type="domain" description="Ground-like" evidence="1">
    <location>
        <begin position="107"/>
        <end position="177"/>
    </location>
</feature>